<dbReference type="PANTHER" id="PTHR43179">
    <property type="entry name" value="RHAMNOSYLTRANSFERASE WBBL"/>
    <property type="match status" value="1"/>
</dbReference>
<dbReference type="RefSeq" id="WP_201939706.1">
    <property type="nucleotide sequence ID" value="NZ_JAERSG010000006.1"/>
</dbReference>
<proteinExistence type="inferred from homology"/>
<evidence type="ECO:0000313" key="7">
    <source>
        <dbReference type="EMBL" id="MBL0749479.1"/>
    </source>
</evidence>
<dbReference type="EMBL" id="JAERSG010000006">
    <property type="protein sequence ID" value="MBL0749479.1"/>
    <property type="molecule type" value="Genomic_DNA"/>
</dbReference>
<organism evidence="7 8">
    <name type="scientific">Nocardioides baculatus</name>
    <dbReference type="NCBI Taxonomy" id="2801337"/>
    <lineage>
        <taxon>Bacteria</taxon>
        <taxon>Bacillati</taxon>
        <taxon>Actinomycetota</taxon>
        <taxon>Actinomycetes</taxon>
        <taxon>Propionibacteriales</taxon>
        <taxon>Nocardioidaceae</taxon>
        <taxon>Nocardioides</taxon>
    </lineage>
</organism>
<dbReference type="InterPro" id="IPR001173">
    <property type="entry name" value="Glyco_trans_2-like"/>
</dbReference>
<keyword evidence="4" id="KW-0808">Transferase</keyword>
<reference evidence="7 8" key="1">
    <citation type="submission" date="2021-01" db="EMBL/GenBank/DDBJ databases">
        <title>Genome seq and assembly of Nocardiodes sp. G10.</title>
        <authorList>
            <person name="Chhetri G."/>
        </authorList>
    </citation>
    <scope>NUCLEOTIDE SEQUENCE [LARGE SCALE GENOMIC DNA]</scope>
    <source>
        <strain evidence="7 8">G10</strain>
    </source>
</reference>
<name>A0ABS1LCT8_9ACTN</name>
<evidence type="ECO:0000259" key="5">
    <source>
        <dbReference type="Pfam" id="PF00535"/>
    </source>
</evidence>
<keyword evidence="3" id="KW-0328">Glycosyltransferase</keyword>
<gene>
    <name evidence="7" type="ORF">JI751_17805</name>
</gene>
<evidence type="ECO:0000256" key="1">
    <source>
        <dbReference type="ARBA" id="ARBA00004776"/>
    </source>
</evidence>
<feature type="domain" description="Galactosyltransferase C-terminal" evidence="6">
    <location>
        <begin position="174"/>
        <end position="215"/>
    </location>
</feature>
<evidence type="ECO:0000313" key="8">
    <source>
        <dbReference type="Proteomes" id="UP000636918"/>
    </source>
</evidence>
<dbReference type="InterPro" id="IPR029044">
    <property type="entry name" value="Nucleotide-diphossugar_trans"/>
</dbReference>
<dbReference type="SUPFAM" id="SSF53448">
    <property type="entry name" value="Nucleotide-diphospho-sugar transferases"/>
    <property type="match status" value="1"/>
</dbReference>
<dbReference type="Pfam" id="PF02709">
    <property type="entry name" value="Glyco_transf_7C"/>
    <property type="match status" value="1"/>
</dbReference>
<protein>
    <submittedName>
        <fullName evidence="7">Glycosyltransferase</fullName>
    </submittedName>
</protein>
<comment type="similarity">
    <text evidence="2">Belongs to the glycosyltransferase 2 family.</text>
</comment>
<dbReference type="InterPro" id="IPR027791">
    <property type="entry name" value="Galactosyl_T_C"/>
</dbReference>
<evidence type="ECO:0000256" key="2">
    <source>
        <dbReference type="ARBA" id="ARBA00006739"/>
    </source>
</evidence>
<sequence>MTAPPFGTSVPGNRWDLAPAGTPRRTVSVVVAHYEQQAQLDRTLAALQRQTRVPDEVVVADDGSRKEPVVPDGVRLVRQDDEGFRLAAVRNLGVAASTGDVLVLLDADTTPEPELVERIVALPEALPEALVVGRRRHADLAGTGEELPEPEWLRTAYAETRDLLDADATGHRFLIGAVVACSRWWYDEIGGFDETFRAYGGEDWELAHRSWTAGGLLAHCPDAVAWHDGPDAGGRDRDPAARLHETVAIADRTSARGTTWRGLQRGPADLVVTLAPTLAPTEVLVTLDSLLAALPRAVVRLSAEHRALAGTDPRITCAEDPIPSTARTHLTLRRGMYGDQRAWTDLVTALDGEVGAREVADGRAALEDLRLLRRAARWDRSDLAPTGAPLETRLRMTDDVTLEAWLGGWHGG</sequence>
<evidence type="ECO:0000256" key="3">
    <source>
        <dbReference type="ARBA" id="ARBA00022676"/>
    </source>
</evidence>
<comment type="pathway">
    <text evidence="1">Cell wall biogenesis; cell wall polysaccharide biosynthesis.</text>
</comment>
<dbReference type="PANTHER" id="PTHR43179:SF12">
    <property type="entry name" value="GALACTOFURANOSYLTRANSFERASE GLFT2"/>
    <property type="match status" value="1"/>
</dbReference>
<evidence type="ECO:0000259" key="6">
    <source>
        <dbReference type="Pfam" id="PF02709"/>
    </source>
</evidence>
<keyword evidence="8" id="KW-1185">Reference proteome</keyword>
<comment type="caution">
    <text evidence="7">The sequence shown here is derived from an EMBL/GenBank/DDBJ whole genome shotgun (WGS) entry which is preliminary data.</text>
</comment>
<dbReference type="Proteomes" id="UP000636918">
    <property type="component" value="Unassembled WGS sequence"/>
</dbReference>
<evidence type="ECO:0000256" key="4">
    <source>
        <dbReference type="ARBA" id="ARBA00022679"/>
    </source>
</evidence>
<feature type="domain" description="Glycosyltransferase 2-like" evidence="5">
    <location>
        <begin position="28"/>
        <end position="158"/>
    </location>
</feature>
<dbReference type="Pfam" id="PF00535">
    <property type="entry name" value="Glycos_transf_2"/>
    <property type="match status" value="1"/>
</dbReference>
<dbReference type="Gene3D" id="3.90.550.10">
    <property type="entry name" value="Spore Coat Polysaccharide Biosynthesis Protein SpsA, Chain A"/>
    <property type="match status" value="1"/>
</dbReference>
<accession>A0ABS1LCT8</accession>